<evidence type="ECO:0000313" key="1">
    <source>
        <dbReference type="EMBL" id="GGP53639.1"/>
    </source>
</evidence>
<evidence type="ECO:0008006" key="3">
    <source>
        <dbReference type="Google" id="ProtNLM"/>
    </source>
</evidence>
<keyword evidence="2" id="KW-1185">Reference proteome</keyword>
<comment type="caution">
    <text evidence="1">The sequence shown here is derived from an EMBL/GenBank/DDBJ whole genome shotgun (WGS) entry which is preliminary data.</text>
</comment>
<protein>
    <recommendedName>
        <fullName evidence="3">DDE superfamily endonuclease</fullName>
    </recommendedName>
</protein>
<evidence type="ECO:0000313" key="2">
    <source>
        <dbReference type="Proteomes" id="UP000639606"/>
    </source>
</evidence>
<dbReference type="AlphaFoldDB" id="A0A918EE49"/>
<dbReference type="Proteomes" id="UP000639606">
    <property type="component" value="Unassembled WGS sequence"/>
</dbReference>
<sequence>MPYRKPRDGSQLADWQEDLSTIRRSIRAHAEHALARMKNWNILRDYRRAARTLHDTASGIAHLHNLTLTG</sequence>
<dbReference type="EMBL" id="BMRG01000004">
    <property type="protein sequence ID" value="GGP53639.1"/>
    <property type="molecule type" value="Genomic_DNA"/>
</dbReference>
<accession>A0A918EE49</accession>
<reference evidence="1" key="1">
    <citation type="journal article" date="2014" name="Int. J. Syst. Evol. Microbiol.">
        <title>Complete genome sequence of Corynebacterium casei LMG S-19264T (=DSM 44701T), isolated from a smear-ripened cheese.</title>
        <authorList>
            <consortium name="US DOE Joint Genome Institute (JGI-PGF)"/>
            <person name="Walter F."/>
            <person name="Albersmeier A."/>
            <person name="Kalinowski J."/>
            <person name="Ruckert C."/>
        </authorList>
    </citation>
    <scope>NUCLEOTIDE SEQUENCE</scope>
    <source>
        <strain evidence="1">JCM 3313</strain>
    </source>
</reference>
<proteinExistence type="predicted"/>
<reference evidence="1" key="2">
    <citation type="submission" date="2020-09" db="EMBL/GenBank/DDBJ databases">
        <authorList>
            <person name="Sun Q."/>
            <person name="Ohkuma M."/>
        </authorList>
    </citation>
    <scope>NUCLEOTIDE SEQUENCE</scope>
    <source>
        <strain evidence="1">JCM 3313</strain>
    </source>
</reference>
<name>A0A918EE49_9PSEU</name>
<organism evidence="1 2">
    <name type="scientific">Saccharothrix coeruleofusca</name>
    <dbReference type="NCBI Taxonomy" id="33919"/>
    <lineage>
        <taxon>Bacteria</taxon>
        <taxon>Bacillati</taxon>
        <taxon>Actinomycetota</taxon>
        <taxon>Actinomycetes</taxon>
        <taxon>Pseudonocardiales</taxon>
        <taxon>Pseudonocardiaceae</taxon>
        <taxon>Saccharothrix</taxon>
    </lineage>
</organism>
<gene>
    <name evidence="1" type="ORF">GCM10010185_27250</name>
</gene>